<organism evidence="1 2">
    <name type="scientific">Gluconobacter oxydans NBRC 3293</name>
    <dbReference type="NCBI Taxonomy" id="1315969"/>
    <lineage>
        <taxon>Bacteria</taxon>
        <taxon>Pseudomonadati</taxon>
        <taxon>Pseudomonadota</taxon>
        <taxon>Alphaproteobacteria</taxon>
        <taxon>Acetobacterales</taxon>
        <taxon>Acetobacteraceae</taxon>
        <taxon>Gluconobacter</taxon>
    </lineage>
</organism>
<gene>
    <name evidence="1" type="ORF">NBRC3293_2389</name>
</gene>
<reference evidence="1 2" key="1">
    <citation type="submission" date="2013-04" db="EMBL/GenBank/DDBJ databases">
        <title>Gluconobacter oxydans NBRC 3293 whole genome sequence.</title>
        <authorList>
            <person name="Matsutani M."/>
            <person name="Yakushi T."/>
            <person name="Matsushita K."/>
        </authorList>
    </citation>
    <scope>NUCLEOTIDE SEQUENCE [LARGE SCALE GENOMIC DNA]</scope>
    <source>
        <strain evidence="1 2">NBRC 3293</strain>
    </source>
</reference>
<protein>
    <submittedName>
        <fullName evidence="1">Uncharacterized protein</fullName>
    </submittedName>
</protein>
<dbReference type="Proteomes" id="UP000484858">
    <property type="component" value="Unassembled WGS sequence"/>
</dbReference>
<name>A0A829WXN3_GLUOY</name>
<dbReference type="AlphaFoldDB" id="A0A829WXN3"/>
<proteinExistence type="predicted"/>
<sequence>MTALFGRFCHLPLQCFGYPESEMKIFSCHAAHNATHFP</sequence>
<accession>A0A829WXN3</accession>
<evidence type="ECO:0000313" key="1">
    <source>
        <dbReference type="EMBL" id="GEM17893.1"/>
    </source>
</evidence>
<comment type="caution">
    <text evidence="1">The sequence shown here is derived from an EMBL/GenBank/DDBJ whole genome shotgun (WGS) entry which is preliminary data.</text>
</comment>
<dbReference type="EMBL" id="BARJ01000012">
    <property type="protein sequence ID" value="GEM17893.1"/>
    <property type="molecule type" value="Genomic_DNA"/>
</dbReference>
<evidence type="ECO:0000313" key="2">
    <source>
        <dbReference type="Proteomes" id="UP000484858"/>
    </source>
</evidence>